<organism evidence="1 2">
    <name type="scientific">Portunus trituberculatus</name>
    <name type="common">Swimming crab</name>
    <name type="synonym">Neptunus trituberculatus</name>
    <dbReference type="NCBI Taxonomy" id="210409"/>
    <lineage>
        <taxon>Eukaryota</taxon>
        <taxon>Metazoa</taxon>
        <taxon>Ecdysozoa</taxon>
        <taxon>Arthropoda</taxon>
        <taxon>Crustacea</taxon>
        <taxon>Multicrustacea</taxon>
        <taxon>Malacostraca</taxon>
        <taxon>Eumalacostraca</taxon>
        <taxon>Eucarida</taxon>
        <taxon>Decapoda</taxon>
        <taxon>Pleocyemata</taxon>
        <taxon>Brachyura</taxon>
        <taxon>Eubrachyura</taxon>
        <taxon>Portunoidea</taxon>
        <taxon>Portunidae</taxon>
        <taxon>Portuninae</taxon>
        <taxon>Portunus</taxon>
    </lineage>
</organism>
<comment type="caution">
    <text evidence="1">The sequence shown here is derived from an EMBL/GenBank/DDBJ whole genome shotgun (WGS) entry which is preliminary data.</text>
</comment>
<dbReference type="EMBL" id="VSRR010035264">
    <property type="protein sequence ID" value="MPC72710.1"/>
    <property type="molecule type" value="Genomic_DNA"/>
</dbReference>
<name>A0A5B7HJR8_PORTR</name>
<dbReference type="Proteomes" id="UP000324222">
    <property type="component" value="Unassembled WGS sequence"/>
</dbReference>
<proteinExistence type="predicted"/>
<protein>
    <submittedName>
        <fullName evidence="1">Uncharacterized protein</fullName>
    </submittedName>
</protein>
<dbReference type="AlphaFoldDB" id="A0A5B7HJR8"/>
<keyword evidence="2" id="KW-1185">Reference proteome</keyword>
<evidence type="ECO:0000313" key="2">
    <source>
        <dbReference type="Proteomes" id="UP000324222"/>
    </source>
</evidence>
<reference evidence="1 2" key="1">
    <citation type="submission" date="2019-05" db="EMBL/GenBank/DDBJ databases">
        <title>Another draft genome of Portunus trituberculatus and its Hox gene families provides insights of decapod evolution.</title>
        <authorList>
            <person name="Jeong J.-H."/>
            <person name="Song I."/>
            <person name="Kim S."/>
            <person name="Choi T."/>
            <person name="Kim D."/>
            <person name="Ryu S."/>
            <person name="Kim W."/>
        </authorList>
    </citation>
    <scope>NUCLEOTIDE SEQUENCE [LARGE SCALE GENOMIC DNA]</scope>
    <source>
        <tissue evidence="1">Muscle</tissue>
    </source>
</reference>
<evidence type="ECO:0000313" key="1">
    <source>
        <dbReference type="EMBL" id="MPC72710.1"/>
    </source>
</evidence>
<sequence length="71" mass="7968">MCPRRCVKREECPRSCHANDATQRSKVIVAQGNALSSYRSAIVRTKLGIYSYLGLHFNNENCALFASNHLP</sequence>
<accession>A0A5B7HJR8</accession>
<gene>
    <name evidence="1" type="ORF">E2C01_067022</name>
</gene>